<comment type="catalytic activity">
    <reaction evidence="1">
        <text>ATP + protein L-histidine = ADP + protein N-phospho-L-histidine.</text>
        <dbReference type="EC" id="2.7.13.3"/>
    </reaction>
</comment>
<dbReference type="Pfam" id="PF00072">
    <property type="entry name" value="Response_reg"/>
    <property type="match status" value="1"/>
</dbReference>
<dbReference type="AlphaFoldDB" id="A0A0D2FQ62"/>
<keyword evidence="4" id="KW-0808">Transferase</keyword>
<dbReference type="InterPro" id="IPR005467">
    <property type="entry name" value="His_kinase_dom"/>
</dbReference>
<gene>
    <name evidence="10" type="ORF">PV05_02157</name>
</gene>
<dbReference type="SMART" id="SM00448">
    <property type="entry name" value="REC"/>
    <property type="match status" value="1"/>
</dbReference>
<organism evidence="10 11">
    <name type="scientific">Exophiala xenobiotica</name>
    <dbReference type="NCBI Taxonomy" id="348802"/>
    <lineage>
        <taxon>Eukaryota</taxon>
        <taxon>Fungi</taxon>
        <taxon>Dikarya</taxon>
        <taxon>Ascomycota</taxon>
        <taxon>Pezizomycotina</taxon>
        <taxon>Eurotiomycetes</taxon>
        <taxon>Chaetothyriomycetidae</taxon>
        <taxon>Chaetothyriales</taxon>
        <taxon>Herpotrichiellaceae</taxon>
        <taxon>Exophiala</taxon>
    </lineage>
</organism>
<keyword evidence="3 6" id="KW-0597">Phosphoprotein</keyword>
<dbReference type="CDD" id="cd17546">
    <property type="entry name" value="REC_hyHK_CKI1_RcsC-like"/>
    <property type="match status" value="1"/>
</dbReference>
<evidence type="ECO:0000256" key="5">
    <source>
        <dbReference type="ARBA" id="ARBA00022777"/>
    </source>
</evidence>
<evidence type="ECO:0000256" key="7">
    <source>
        <dbReference type="SAM" id="MobiDB-lite"/>
    </source>
</evidence>
<dbReference type="SUPFAM" id="SSF47384">
    <property type="entry name" value="Homodimeric domain of signal transducing histidine kinase"/>
    <property type="match status" value="1"/>
</dbReference>
<dbReference type="InterPro" id="IPR003594">
    <property type="entry name" value="HATPase_dom"/>
</dbReference>
<name>A0A0D2FQ62_9EURO</name>
<feature type="domain" description="Histidine kinase" evidence="8">
    <location>
        <begin position="531"/>
        <end position="650"/>
    </location>
</feature>
<evidence type="ECO:0000313" key="10">
    <source>
        <dbReference type="EMBL" id="KIW62109.1"/>
    </source>
</evidence>
<dbReference type="RefSeq" id="XP_013322693.1">
    <property type="nucleotide sequence ID" value="XM_013467239.1"/>
</dbReference>
<evidence type="ECO:0000256" key="6">
    <source>
        <dbReference type="PROSITE-ProRule" id="PRU00169"/>
    </source>
</evidence>
<feature type="modified residue" description="4-aspartylphosphate" evidence="6">
    <location>
        <position position="816"/>
    </location>
</feature>
<evidence type="ECO:0000259" key="8">
    <source>
        <dbReference type="PROSITE" id="PS50109"/>
    </source>
</evidence>
<dbReference type="Pfam" id="PF02518">
    <property type="entry name" value="HATPase_c"/>
    <property type="match status" value="1"/>
</dbReference>
<evidence type="ECO:0000256" key="3">
    <source>
        <dbReference type="ARBA" id="ARBA00022553"/>
    </source>
</evidence>
<dbReference type="InterPro" id="IPR036097">
    <property type="entry name" value="HisK_dim/P_sf"/>
</dbReference>
<evidence type="ECO:0000256" key="4">
    <source>
        <dbReference type="ARBA" id="ARBA00022679"/>
    </source>
</evidence>
<evidence type="ECO:0000313" key="11">
    <source>
        <dbReference type="Proteomes" id="UP000054342"/>
    </source>
</evidence>
<proteinExistence type="predicted"/>
<feature type="compositionally biased region" description="Low complexity" evidence="7">
    <location>
        <begin position="408"/>
        <end position="425"/>
    </location>
</feature>
<dbReference type="InterPro" id="IPR001789">
    <property type="entry name" value="Sig_transdc_resp-reg_receiver"/>
</dbReference>
<dbReference type="SUPFAM" id="SSF55874">
    <property type="entry name" value="ATPase domain of HSP90 chaperone/DNA topoisomerase II/histidine kinase"/>
    <property type="match status" value="1"/>
</dbReference>
<dbReference type="PROSITE" id="PS50109">
    <property type="entry name" value="HIS_KIN"/>
    <property type="match status" value="1"/>
</dbReference>
<dbReference type="GO" id="GO:0000155">
    <property type="term" value="F:phosphorelay sensor kinase activity"/>
    <property type="evidence" value="ECO:0007669"/>
    <property type="project" value="InterPro"/>
</dbReference>
<dbReference type="Gene3D" id="3.30.565.10">
    <property type="entry name" value="Histidine kinase-like ATPase, C-terminal domain"/>
    <property type="match status" value="1"/>
</dbReference>
<dbReference type="EC" id="2.7.13.3" evidence="2"/>
<reference evidence="10 11" key="1">
    <citation type="submission" date="2015-01" db="EMBL/GenBank/DDBJ databases">
        <title>The Genome Sequence of Exophiala xenobiotica CBS118157.</title>
        <authorList>
            <consortium name="The Broad Institute Genomics Platform"/>
            <person name="Cuomo C."/>
            <person name="de Hoog S."/>
            <person name="Gorbushina A."/>
            <person name="Stielow B."/>
            <person name="Teixiera M."/>
            <person name="Abouelleil A."/>
            <person name="Chapman S.B."/>
            <person name="Priest M."/>
            <person name="Young S.K."/>
            <person name="Wortman J."/>
            <person name="Nusbaum C."/>
            <person name="Birren B."/>
        </authorList>
    </citation>
    <scope>NUCLEOTIDE SEQUENCE [LARGE SCALE GENOMIC DNA]</scope>
    <source>
        <strain evidence="10 11">CBS 118157</strain>
    </source>
</reference>
<dbReference type="InterPro" id="IPR011006">
    <property type="entry name" value="CheY-like_superfamily"/>
</dbReference>
<dbReference type="PANTHER" id="PTHR43047:SF2">
    <property type="entry name" value="HISTIDINE KINASE M7"/>
    <property type="match status" value="1"/>
</dbReference>
<dbReference type="SMART" id="SM00387">
    <property type="entry name" value="HATPase_c"/>
    <property type="match status" value="1"/>
</dbReference>
<dbReference type="PRINTS" id="PR00344">
    <property type="entry name" value="BCTRLSENSOR"/>
</dbReference>
<protein>
    <recommendedName>
        <fullName evidence="2">histidine kinase</fullName>
        <ecNumber evidence="2">2.7.13.3</ecNumber>
    </recommendedName>
</protein>
<sequence>MAQATCDHPVAGIIERQSLCLPSLEPGVPTQHGEKGFAENISRHFNPSESNAVERLVNLKQELRDADTETFWRRLMEGMTEICQAQYGFVAKRILTDDQNSAVEMPPLGEAGSCLLGVAFYYNDGDQQKAMHRDYKYLAGGAPCGYMKHDKVFLIPEQMSSFITNNPNALPLPAEGYIGLPLFSDGKCFAHFGMMWTQEGLDRRETSWNYTELLLHSLEDMVTQRLVSGEGFAKPPSTTMPRPTQVLPREAITSRTQSLKPYAKSLSHELRTPMQGVVGMLDVMHATVQEQIESLSNPSIRHVFHTLKDNIEIIQDSSKRAVEAADNVVHAYDMNMEIPDTPLDDNEAPATAKDNAGYFDYRPARLIEGSDIHVNHSYKRRRSSPTAWHFGNAPKIRQLSRSTHVDVSPKSITSRSGPSSTPRTTLSDERIPSIFTPVPEGFTPGDFNTPSTKMSLESDAFPTPGLKNCKIRDLIPMVIHESLRVGGRPDSAIGEPIDNGERIAVRSRYSNGQISQRMIEWTVADDVPETLLADERDLAKLVSAVFLNAVKFTEEGFITLSVRLSSSQRYLAINVRDTGDGIPEDFQPELFKPFSREDDSLTRSKEGLGLGLLVAKGLARRLGGDVTLVGSEVSGPHQGSEFEIKIPLEPGDASSRIGTPGSKTPEFSNSLSRPFTIFPSPDIGCRPSSEQEDGRRTSPWRCNDLKLSALPTSTGDGAEASGPRSKSAAYRMPLRKDTYDRNLAQKHPLTFLVAEDNKINRKLLVNMLGKLGYKDVHEAFDGKEAVRIMRELHDSGNKNGSNGKRKKKSVDVILMDLWMPEMDGYEATEHILAMFQNPDRSKQDLMSAPIVLAVSADVTDEAINRATRTGMEGFMTKPYKLTDLQKLIVEFCIRSDASQVSA</sequence>
<dbReference type="GO" id="GO:0009927">
    <property type="term" value="F:histidine phosphotransfer kinase activity"/>
    <property type="evidence" value="ECO:0007669"/>
    <property type="project" value="TreeGrafter"/>
</dbReference>
<dbReference type="Gene3D" id="1.10.287.130">
    <property type="match status" value="1"/>
</dbReference>
<dbReference type="OrthoDB" id="60033at2759"/>
<dbReference type="STRING" id="348802.A0A0D2FQ62"/>
<feature type="domain" description="Response regulatory" evidence="9">
    <location>
        <begin position="750"/>
        <end position="892"/>
    </location>
</feature>
<feature type="region of interest" description="Disordered" evidence="7">
    <location>
        <begin position="399"/>
        <end position="453"/>
    </location>
</feature>
<dbReference type="SUPFAM" id="SSF52172">
    <property type="entry name" value="CheY-like"/>
    <property type="match status" value="1"/>
</dbReference>
<dbReference type="HOGENOM" id="CLU_005360_0_0_1"/>
<accession>A0A0D2FQ62</accession>
<dbReference type="PANTHER" id="PTHR43047">
    <property type="entry name" value="TWO-COMPONENT HISTIDINE PROTEIN KINASE"/>
    <property type="match status" value="1"/>
</dbReference>
<dbReference type="GeneID" id="25324065"/>
<feature type="region of interest" description="Disordered" evidence="7">
    <location>
        <begin position="679"/>
        <end position="730"/>
    </location>
</feature>
<dbReference type="CDD" id="cd00082">
    <property type="entry name" value="HisKA"/>
    <property type="match status" value="1"/>
</dbReference>
<dbReference type="Gene3D" id="3.40.50.2300">
    <property type="match status" value="1"/>
</dbReference>
<keyword evidence="11" id="KW-1185">Reference proteome</keyword>
<dbReference type="EMBL" id="KN847317">
    <property type="protein sequence ID" value="KIW62109.1"/>
    <property type="molecule type" value="Genomic_DNA"/>
</dbReference>
<dbReference type="Proteomes" id="UP000054342">
    <property type="component" value="Unassembled WGS sequence"/>
</dbReference>
<dbReference type="GO" id="GO:0005886">
    <property type="term" value="C:plasma membrane"/>
    <property type="evidence" value="ECO:0007669"/>
    <property type="project" value="TreeGrafter"/>
</dbReference>
<dbReference type="InterPro" id="IPR036890">
    <property type="entry name" value="HATPase_C_sf"/>
</dbReference>
<keyword evidence="5" id="KW-0418">Kinase</keyword>
<evidence type="ECO:0000256" key="2">
    <source>
        <dbReference type="ARBA" id="ARBA00012438"/>
    </source>
</evidence>
<dbReference type="FunFam" id="1.10.287.130:FF:000100">
    <property type="entry name" value="Sensor histidine kinase/response regulator"/>
    <property type="match status" value="1"/>
</dbReference>
<dbReference type="PROSITE" id="PS50110">
    <property type="entry name" value="RESPONSE_REGULATORY"/>
    <property type="match status" value="1"/>
</dbReference>
<dbReference type="InterPro" id="IPR003661">
    <property type="entry name" value="HisK_dim/P_dom"/>
</dbReference>
<evidence type="ECO:0000256" key="1">
    <source>
        <dbReference type="ARBA" id="ARBA00000085"/>
    </source>
</evidence>
<evidence type="ECO:0000259" key="9">
    <source>
        <dbReference type="PROSITE" id="PS50110"/>
    </source>
</evidence>
<dbReference type="InterPro" id="IPR004358">
    <property type="entry name" value="Sig_transdc_His_kin-like_C"/>
</dbReference>